<evidence type="ECO:0000313" key="3">
    <source>
        <dbReference type="Proteomes" id="UP001307849"/>
    </source>
</evidence>
<accession>A0AAN8N1F6</accession>
<gene>
    <name evidence="2" type="ORF">TWF506_004071</name>
</gene>
<organism evidence="2 3">
    <name type="scientific">Arthrobotrys conoides</name>
    <dbReference type="NCBI Taxonomy" id="74498"/>
    <lineage>
        <taxon>Eukaryota</taxon>
        <taxon>Fungi</taxon>
        <taxon>Dikarya</taxon>
        <taxon>Ascomycota</taxon>
        <taxon>Pezizomycotina</taxon>
        <taxon>Orbiliomycetes</taxon>
        <taxon>Orbiliales</taxon>
        <taxon>Orbiliaceae</taxon>
        <taxon>Arthrobotrys</taxon>
    </lineage>
</organism>
<keyword evidence="3" id="KW-1185">Reference proteome</keyword>
<feature type="region of interest" description="Disordered" evidence="1">
    <location>
        <begin position="71"/>
        <end position="99"/>
    </location>
</feature>
<feature type="compositionally biased region" description="Polar residues" evidence="1">
    <location>
        <begin position="73"/>
        <end position="82"/>
    </location>
</feature>
<dbReference type="EMBL" id="JAVHJM010000013">
    <property type="protein sequence ID" value="KAK6499442.1"/>
    <property type="molecule type" value="Genomic_DNA"/>
</dbReference>
<reference evidence="2 3" key="1">
    <citation type="submission" date="2019-10" db="EMBL/GenBank/DDBJ databases">
        <authorList>
            <person name="Palmer J.M."/>
        </authorList>
    </citation>
    <scope>NUCLEOTIDE SEQUENCE [LARGE SCALE GENOMIC DNA]</scope>
    <source>
        <strain evidence="2 3">TWF506</strain>
    </source>
</reference>
<name>A0AAN8N1F6_9PEZI</name>
<dbReference type="Proteomes" id="UP001307849">
    <property type="component" value="Unassembled WGS sequence"/>
</dbReference>
<protein>
    <submittedName>
        <fullName evidence="2">Uncharacterized protein</fullName>
    </submittedName>
</protein>
<comment type="caution">
    <text evidence="2">The sequence shown here is derived from an EMBL/GenBank/DDBJ whole genome shotgun (WGS) entry which is preliminary data.</text>
</comment>
<evidence type="ECO:0000313" key="2">
    <source>
        <dbReference type="EMBL" id="KAK6499442.1"/>
    </source>
</evidence>
<proteinExistence type="predicted"/>
<sequence length="207" mass="22838">MPRSPTSSPIFEFPTEIITSLVIPKIITHSETNSQSQSTKINLKSPLTTKSKSRTGIPIIIETNCDTGRYSKVESTTQSSTKPAGVGLSSRSPSLEESDRSYFEVGAELEDEDYLVDEYSHPGHKLALSFKETVVYSKSLSTPHSPGSSITSQPPSAEQCLMQKGFRVEVREYVEKSEGSEERDEGEPDQGCCGCMGWLTTFWRRGT</sequence>
<evidence type="ECO:0000256" key="1">
    <source>
        <dbReference type="SAM" id="MobiDB-lite"/>
    </source>
</evidence>
<dbReference type="AlphaFoldDB" id="A0AAN8N1F6"/>